<feature type="transmembrane region" description="Helical" evidence="6">
    <location>
        <begin position="283"/>
        <end position="300"/>
    </location>
</feature>
<keyword evidence="4 6" id="KW-1133">Transmembrane helix</keyword>
<evidence type="ECO:0000313" key="7">
    <source>
        <dbReference type="EMBL" id="TCJ87591.1"/>
    </source>
</evidence>
<keyword evidence="3 6" id="KW-0812">Transmembrane</keyword>
<reference evidence="7 8" key="1">
    <citation type="submission" date="2019-03" db="EMBL/GenBank/DDBJ databases">
        <title>Genomic Encyclopedia of Type Strains, Phase IV (KMG-IV): sequencing the most valuable type-strain genomes for metagenomic binning, comparative biology and taxonomic classification.</title>
        <authorList>
            <person name="Goeker M."/>
        </authorList>
    </citation>
    <scope>NUCLEOTIDE SEQUENCE [LARGE SCALE GENOMIC DNA]</scope>
    <source>
        <strain evidence="7 8">DSM 24830</strain>
    </source>
</reference>
<evidence type="ECO:0000256" key="2">
    <source>
        <dbReference type="ARBA" id="ARBA00022475"/>
    </source>
</evidence>
<feature type="transmembrane region" description="Helical" evidence="6">
    <location>
        <begin position="465"/>
        <end position="486"/>
    </location>
</feature>
<dbReference type="GO" id="GO:0005886">
    <property type="term" value="C:plasma membrane"/>
    <property type="evidence" value="ECO:0007669"/>
    <property type="project" value="UniProtKB-SubCell"/>
</dbReference>
<name>A0A4R1F9V8_9GAMM</name>
<dbReference type="InterPro" id="IPR051679">
    <property type="entry name" value="DASS-Related_Transporters"/>
</dbReference>
<evidence type="ECO:0000313" key="8">
    <source>
        <dbReference type="Proteomes" id="UP000294887"/>
    </source>
</evidence>
<sequence>MTTSTESTPSTANDKAGLVSAIQSKFPSALTILFGLIIVMAALTWIVPSGEFDRVASESVGKDLPVPGTYHAVDANPQGIFDVLMAPIKGFYDPDSGTANAIDVVMFVLVLGGFLGVVNSTGSVNTGIARAMAALKGHEKWMIPIMMALFAAGGTTYGMAEETMAFYILIVPIMIVAGYDALTGVAVILLGAGIGVLGSTINPFSTTIAANAAGIPFTEGMDLRLIILGVGWLICTAYVMWYAERVRKDPSKSLVAEQQESNKDHFLKFAAAPDAVLTTTHKLILVVFIATFGIMVWGVATQGWWMAKMAVLFLASSLIIGVIGRVGEKGFTDSFVDGARDLLRVALIIGVARGIVVIMDAGHMTDTILNTSAEAIKGFSNILFINIMYWIEVLLSFFVPSTSGLAVLSMPIMAPLGDFSGVGRDLVVTAFQSACGLVNLVTPTSAVVVGGLAIGRVSYEKWLKFVWPLLLILSILIMAVLSFGAMA</sequence>
<protein>
    <submittedName>
        <fullName evidence="7">Putative ion transporter superfamily protein YfcC</fullName>
    </submittedName>
</protein>
<dbReference type="Proteomes" id="UP000294887">
    <property type="component" value="Unassembled WGS sequence"/>
</dbReference>
<feature type="transmembrane region" description="Helical" evidence="6">
    <location>
        <begin position="29"/>
        <end position="47"/>
    </location>
</feature>
<feature type="transmembrane region" description="Helical" evidence="6">
    <location>
        <begin position="166"/>
        <end position="197"/>
    </location>
</feature>
<dbReference type="RefSeq" id="WP_131905858.1">
    <property type="nucleotide sequence ID" value="NZ_BAAAFU010000004.1"/>
</dbReference>
<dbReference type="OrthoDB" id="255482at2"/>
<dbReference type="PANTHER" id="PTHR43652:SF6">
    <property type="entry name" value="ARGININE REPRESSOR"/>
    <property type="match status" value="1"/>
</dbReference>
<dbReference type="AlphaFoldDB" id="A0A4R1F9V8"/>
<dbReference type="EMBL" id="SMFQ01000003">
    <property type="protein sequence ID" value="TCJ87591.1"/>
    <property type="molecule type" value="Genomic_DNA"/>
</dbReference>
<dbReference type="Pfam" id="PF03606">
    <property type="entry name" value="DcuC"/>
    <property type="match status" value="1"/>
</dbReference>
<evidence type="ECO:0000256" key="6">
    <source>
        <dbReference type="SAM" id="Phobius"/>
    </source>
</evidence>
<dbReference type="InterPro" id="IPR018385">
    <property type="entry name" value="C4_dicarb_anaerob_car-like"/>
</dbReference>
<evidence type="ECO:0000256" key="5">
    <source>
        <dbReference type="ARBA" id="ARBA00023136"/>
    </source>
</evidence>
<keyword evidence="5 6" id="KW-0472">Membrane</keyword>
<feature type="transmembrane region" description="Helical" evidence="6">
    <location>
        <begin position="141"/>
        <end position="160"/>
    </location>
</feature>
<feature type="transmembrane region" description="Helical" evidence="6">
    <location>
        <begin position="430"/>
        <end position="453"/>
    </location>
</feature>
<feature type="transmembrane region" description="Helical" evidence="6">
    <location>
        <begin position="225"/>
        <end position="243"/>
    </location>
</feature>
<evidence type="ECO:0000256" key="3">
    <source>
        <dbReference type="ARBA" id="ARBA00022692"/>
    </source>
</evidence>
<comment type="subcellular location">
    <subcellularLocation>
        <location evidence="1">Cell membrane</location>
        <topology evidence="1">Multi-pass membrane protein</topology>
    </subcellularLocation>
</comment>
<keyword evidence="8" id="KW-1185">Reference proteome</keyword>
<dbReference type="PANTHER" id="PTHR43652">
    <property type="entry name" value="BASIC AMINO ACID ANTIPORTER YFCC-RELATED"/>
    <property type="match status" value="1"/>
</dbReference>
<comment type="caution">
    <text evidence="7">The sequence shown here is derived from an EMBL/GenBank/DDBJ whole genome shotgun (WGS) entry which is preliminary data.</text>
</comment>
<accession>A0A4R1F9V8</accession>
<evidence type="ECO:0000256" key="1">
    <source>
        <dbReference type="ARBA" id="ARBA00004651"/>
    </source>
</evidence>
<feature type="transmembrane region" description="Helical" evidence="6">
    <location>
        <begin position="309"/>
        <end position="327"/>
    </location>
</feature>
<proteinExistence type="predicted"/>
<gene>
    <name evidence="7" type="ORF">EV695_2103</name>
</gene>
<keyword evidence="2" id="KW-1003">Cell membrane</keyword>
<organism evidence="7 8">
    <name type="scientific">Cocleimonas flava</name>
    <dbReference type="NCBI Taxonomy" id="634765"/>
    <lineage>
        <taxon>Bacteria</taxon>
        <taxon>Pseudomonadati</taxon>
        <taxon>Pseudomonadota</taxon>
        <taxon>Gammaproteobacteria</taxon>
        <taxon>Thiotrichales</taxon>
        <taxon>Thiotrichaceae</taxon>
        <taxon>Cocleimonas</taxon>
    </lineage>
</organism>
<feature type="transmembrane region" description="Helical" evidence="6">
    <location>
        <begin position="383"/>
        <end position="410"/>
    </location>
</feature>
<feature type="transmembrane region" description="Helical" evidence="6">
    <location>
        <begin position="101"/>
        <end position="120"/>
    </location>
</feature>
<evidence type="ECO:0000256" key="4">
    <source>
        <dbReference type="ARBA" id="ARBA00022989"/>
    </source>
</evidence>